<organism evidence="2">
    <name type="scientific">Drosophila melanogaster</name>
    <name type="common">Fruit fly</name>
    <dbReference type="NCBI Taxonomy" id="7227"/>
    <lineage>
        <taxon>Eukaryota</taxon>
        <taxon>Metazoa</taxon>
        <taxon>Ecdysozoa</taxon>
        <taxon>Arthropoda</taxon>
        <taxon>Hexapoda</taxon>
        <taxon>Insecta</taxon>
        <taxon>Pterygota</taxon>
        <taxon>Neoptera</taxon>
        <taxon>Endopterygota</taxon>
        <taxon>Diptera</taxon>
        <taxon>Brachycera</taxon>
        <taxon>Muscomorpha</taxon>
        <taxon>Ephydroidea</taxon>
        <taxon>Drosophilidae</taxon>
        <taxon>Drosophila</taxon>
        <taxon>Sophophora</taxon>
    </lineage>
</organism>
<proteinExistence type="evidence at transcript level"/>
<evidence type="ECO:0000256" key="1">
    <source>
        <dbReference type="SAM" id="MobiDB-lite"/>
    </source>
</evidence>
<dbReference type="EMBL" id="AY113199">
    <property type="protein sequence ID" value="AAM29204.1"/>
    <property type="molecule type" value="mRNA"/>
</dbReference>
<accession>Q8MZF8</accession>
<dbReference type="Bgee" id="FBgn0259677">
    <property type="expression patterns" value="Expressed in transmedullary neuron Tm2 (Drosophila) in insect head and 99 other cell types or tissues"/>
</dbReference>
<dbReference type="VEuPathDB" id="VectorBase:FBgn0259677"/>
<dbReference type="HOGENOM" id="CLU_001410_1_0_1"/>
<reference evidence="2" key="1">
    <citation type="submission" date="2002-05" db="EMBL/GenBank/DDBJ databases">
        <authorList>
            <person name="Stapleton M."/>
            <person name="Brokstein P."/>
            <person name="Hong L."/>
            <person name="Agbayani A."/>
            <person name="Carlson J."/>
            <person name="Champe M."/>
            <person name="Chavez C."/>
            <person name="Dorsett V."/>
            <person name="Dresnek D."/>
            <person name="Farfan D."/>
            <person name="Frise E."/>
            <person name="George R."/>
            <person name="Gonzalez M."/>
            <person name="Guarin H."/>
            <person name="Kronmiller B."/>
            <person name="Li P."/>
            <person name="Liao G."/>
            <person name="Miranda A."/>
            <person name="Mungall C.J."/>
            <person name="Nunoo J."/>
            <person name="Pacleb J."/>
            <person name="Paragas V."/>
            <person name="Park S."/>
            <person name="Patel S."/>
            <person name="Phouanenavong S."/>
            <person name="Wan K."/>
            <person name="Yu C."/>
            <person name="Lewis S.E."/>
            <person name="Rubin G.M."/>
            <person name="Celniker S."/>
        </authorList>
    </citation>
    <scope>NUCLEOTIDE SEQUENCE</scope>
</reference>
<gene>
    <name evidence="2" type="ORF">CG13237</name>
</gene>
<dbReference type="ExpressionAtlas" id="Q8MZF8">
    <property type="expression patterns" value="baseline and differential"/>
</dbReference>
<feature type="region of interest" description="Disordered" evidence="1">
    <location>
        <begin position="32"/>
        <end position="131"/>
    </location>
</feature>
<evidence type="ECO:0000313" key="2">
    <source>
        <dbReference type="EMBL" id="AAM29204.1"/>
    </source>
</evidence>
<dbReference type="OrthoDB" id="10027416at2759"/>
<dbReference type="AlphaFoldDB" id="Q8MZF8"/>
<sequence length="256" mass="27415">MCRGRNLRTSAALVNLLAKCTKSTNGQAAVLAKDKESENRENLVPQKQRAQRQNKQQQHPQQYPQMMQQQQQQQQQQRQEQHQEQHNQRQQQGRQIEQMAMGTNAEAAAAKKHKHQTKPTDSECEGKHKHKRNRNNVAGVQQHVLRLKLELQLLLCALLPTALLLGLLPLPPGAAATAMISSAKGSVRELLLTEMGGGGVGVGVGGSSGGAAHPAGGGPGTGLAGGDGGGAAGIECPSFDNTACPCYKFEDGKCER</sequence>
<protein>
    <submittedName>
        <fullName evidence="2">AT03263p</fullName>
    </submittedName>
</protein>
<feature type="compositionally biased region" description="Basic and acidic residues" evidence="1">
    <location>
        <begin position="32"/>
        <end position="41"/>
    </location>
</feature>
<feature type="compositionally biased region" description="Low complexity" evidence="1">
    <location>
        <begin position="45"/>
        <end position="78"/>
    </location>
</feature>
<name>Q8MZF8_DROME</name>
<feature type="compositionally biased region" description="Low complexity" evidence="1">
    <location>
        <begin position="88"/>
        <end position="99"/>
    </location>
</feature>